<keyword evidence="2" id="KW-1185">Reference proteome</keyword>
<comment type="caution">
    <text evidence="1">The sequence shown here is derived from an EMBL/GenBank/DDBJ whole genome shotgun (WGS) entry which is preliminary data.</text>
</comment>
<dbReference type="RefSeq" id="WP_115579282.1">
    <property type="nucleotide sequence ID" value="NZ_NXLX01000013.1"/>
</dbReference>
<gene>
    <name evidence="1" type="ORF">CQA57_05755</name>
</gene>
<sequence length="176" mass="20876">MKKLLIALLFCYLATSKECIIEYDVLYTIASIESHPKRNIGYPFIISFNNKSDFQRIKKEKILQDLDIEILDNRSIDCKSVKTCFTALNLLVKQSIENLDLGAFQFNYKYVDFKDKTHYFSLKHSYYEACNILMKLAKKYGWSMETLAKYHSYTPKVNEKYQKIIERRYNEILATK</sequence>
<evidence type="ECO:0008006" key="3">
    <source>
        <dbReference type="Google" id="ProtNLM"/>
    </source>
</evidence>
<name>A0A3D8J6X3_9HELI</name>
<dbReference type="SUPFAM" id="SSF53955">
    <property type="entry name" value="Lysozyme-like"/>
    <property type="match status" value="1"/>
</dbReference>
<reference evidence="1 2" key="1">
    <citation type="submission" date="2018-04" db="EMBL/GenBank/DDBJ databases">
        <title>Novel Campyloabacter and Helicobacter Species and Strains.</title>
        <authorList>
            <person name="Mannion A.J."/>
            <person name="Shen Z."/>
            <person name="Fox J.G."/>
        </authorList>
    </citation>
    <scope>NUCLEOTIDE SEQUENCE [LARGE SCALE GENOMIC DNA]</scope>
    <source>
        <strain evidence="1 2">MIT 04-9362</strain>
    </source>
</reference>
<accession>A0A3D8J6X3</accession>
<organism evidence="1 2">
    <name type="scientific">Helicobacter anseris</name>
    <dbReference type="NCBI Taxonomy" id="375926"/>
    <lineage>
        <taxon>Bacteria</taxon>
        <taxon>Pseudomonadati</taxon>
        <taxon>Campylobacterota</taxon>
        <taxon>Epsilonproteobacteria</taxon>
        <taxon>Campylobacterales</taxon>
        <taxon>Helicobacteraceae</taxon>
        <taxon>Helicobacter</taxon>
    </lineage>
</organism>
<dbReference type="InterPro" id="IPR023346">
    <property type="entry name" value="Lysozyme-like_dom_sf"/>
</dbReference>
<dbReference type="OrthoDB" id="5324696at2"/>
<dbReference type="Proteomes" id="UP000256695">
    <property type="component" value="Unassembled WGS sequence"/>
</dbReference>
<protein>
    <recommendedName>
        <fullName evidence="3">Transglycosylase SLT domain-containing protein</fullName>
    </recommendedName>
</protein>
<proteinExistence type="predicted"/>
<evidence type="ECO:0000313" key="1">
    <source>
        <dbReference type="EMBL" id="RDU73030.1"/>
    </source>
</evidence>
<dbReference type="EMBL" id="NXLX01000013">
    <property type="protein sequence ID" value="RDU73030.1"/>
    <property type="molecule type" value="Genomic_DNA"/>
</dbReference>
<evidence type="ECO:0000313" key="2">
    <source>
        <dbReference type="Proteomes" id="UP000256695"/>
    </source>
</evidence>
<dbReference type="AlphaFoldDB" id="A0A3D8J6X3"/>